<comment type="caution">
    <text evidence="1">The sequence shown here is derived from an EMBL/GenBank/DDBJ whole genome shotgun (WGS) entry which is preliminary data.</text>
</comment>
<accession>X1VMT6</accession>
<organism evidence="1">
    <name type="scientific">marine sediment metagenome</name>
    <dbReference type="NCBI Taxonomy" id="412755"/>
    <lineage>
        <taxon>unclassified sequences</taxon>
        <taxon>metagenomes</taxon>
        <taxon>ecological metagenomes</taxon>
    </lineage>
</organism>
<dbReference type="AlphaFoldDB" id="X1VMT6"/>
<protein>
    <submittedName>
        <fullName evidence="1">Uncharacterized protein</fullName>
    </submittedName>
</protein>
<name>X1VMT6_9ZZZZ</name>
<proteinExistence type="predicted"/>
<dbReference type="EMBL" id="BARW01032134">
    <property type="protein sequence ID" value="GAJ09925.1"/>
    <property type="molecule type" value="Genomic_DNA"/>
</dbReference>
<sequence>MSGLIQDESVVLVAGQPKGNGGMNKKAIYKHKKTGDLFAIETDEDGNVLSTSGPLLVKDMNPNELDYDNYWDKDIKAHLNEFVLLSKAEYEKLLKKTGFFIQETQLSIFDELNRG</sequence>
<gene>
    <name evidence="1" type="ORF">S12H4_50925</name>
</gene>
<reference evidence="1" key="1">
    <citation type="journal article" date="2014" name="Front. Microbiol.">
        <title>High frequency of phylogenetically diverse reductive dehalogenase-homologous genes in deep subseafloor sedimentary metagenomes.</title>
        <authorList>
            <person name="Kawai M."/>
            <person name="Futagami T."/>
            <person name="Toyoda A."/>
            <person name="Takaki Y."/>
            <person name="Nishi S."/>
            <person name="Hori S."/>
            <person name="Arai W."/>
            <person name="Tsubouchi T."/>
            <person name="Morono Y."/>
            <person name="Uchiyama I."/>
            <person name="Ito T."/>
            <person name="Fujiyama A."/>
            <person name="Inagaki F."/>
            <person name="Takami H."/>
        </authorList>
    </citation>
    <scope>NUCLEOTIDE SEQUENCE</scope>
    <source>
        <strain evidence="1">Expedition CK06-06</strain>
    </source>
</reference>
<evidence type="ECO:0000313" key="1">
    <source>
        <dbReference type="EMBL" id="GAJ09925.1"/>
    </source>
</evidence>